<protein>
    <submittedName>
        <fullName evidence="1">Uncharacterized protein</fullName>
    </submittedName>
</protein>
<accession>A0A382JT54</accession>
<sequence length="26" mass="2868">MAREKMKIAAYQLLTGAEKSGVKQIC</sequence>
<proteinExistence type="predicted"/>
<dbReference type="EMBL" id="UINC01076150">
    <property type="protein sequence ID" value="SVC15038.1"/>
    <property type="molecule type" value="Genomic_DNA"/>
</dbReference>
<dbReference type="AlphaFoldDB" id="A0A382JT54"/>
<organism evidence="1">
    <name type="scientific">marine metagenome</name>
    <dbReference type="NCBI Taxonomy" id="408172"/>
    <lineage>
        <taxon>unclassified sequences</taxon>
        <taxon>metagenomes</taxon>
        <taxon>ecological metagenomes</taxon>
    </lineage>
</organism>
<evidence type="ECO:0000313" key="1">
    <source>
        <dbReference type="EMBL" id="SVC15038.1"/>
    </source>
</evidence>
<name>A0A382JT54_9ZZZZ</name>
<reference evidence="1" key="1">
    <citation type="submission" date="2018-05" db="EMBL/GenBank/DDBJ databases">
        <authorList>
            <person name="Lanie J.A."/>
            <person name="Ng W.-L."/>
            <person name="Kazmierczak K.M."/>
            <person name="Andrzejewski T.M."/>
            <person name="Davidsen T.M."/>
            <person name="Wayne K.J."/>
            <person name="Tettelin H."/>
            <person name="Glass J.I."/>
            <person name="Rusch D."/>
            <person name="Podicherti R."/>
            <person name="Tsui H.-C.T."/>
            <person name="Winkler M.E."/>
        </authorList>
    </citation>
    <scope>NUCLEOTIDE SEQUENCE</scope>
</reference>
<gene>
    <name evidence="1" type="ORF">METZ01_LOCUS267892</name>
</gene>